<feature type="domain" description="Arm DNA-binding" evidence="1">
    <location>
        <begin position="6"/>
        <end position="54"/>
    </location>
</feature>
<dbReference type="Pfam" id="PF17293">
    <property type="entry name" value="Arm-DNA-bind_5"/>
    <property type="match status" value="1"/>
</dbReference>
<proteinExistence type="predicted"/>
<evidence type="ECO:0000313" key="3">
    <source>
        <dbReference type="Proteomes" id="UP000282297"/>
    </source>
</evidence>
<dbReference type="RefSeq" id="WP_124785601.1">
    <property type="nucleotide sequence ID" value="NZ_CP034171.1"/>
</dbReference>
<organism evidence="2 3">
    <name type="scientific">Chryseobacterium taklimakanense</name>
    <dbReference type="NCBI Taxonomy" id="536441"/>
    <lineage>
        <taxon>Bacteria</taxon>
        <taxon>Pseudomonadati</taxon>
        <taxon>Bacteroidota</taxon>
        <taxon>Flavobacteriia</taxon>
        <taxon>Flavobacteriales</taxon>
        <taxon>Weeksellaceae</taxon>
        <taxon>Chryseobacterium group</taxon>
        <taxon>Chryseobacterium</taxon>
    </lineage>
</organism>
<dbReference type="EMBL" id="CP034171">
    <property type="protein sequence ID" value="AZI21424.1"/>
    <property type="molecule type" value="Genomic_DNA"/>
</dbReference>
<evidence type="ECO:0000259" key="1">
    <source>
        <dbReference type="Pfam" id="PF17293"/>
    </source>
</evidence>
<dbReference type="InterPro" id="IPR035386">
    <property type="entry name" value="Arm-DNA-bind_5"/>
</dbReference>
<accession>A0A3G8WTB2</accession>
<evidence type="ECO:0000313" key="2">
    <source>
        <dbReference type="EMBL" id="AZI21424.1"/>
    </source>
</evidence>
<dbReference type="AlphaFoldDB" id="A0A3G8WTB2"/>
<sequence length="69" mass="8163">MKITLKQKLLADGRVSLYLEFYKGSTTDNNGKRTHLRDFEYLKMYLFGNPKTANLMNNREKIIILKNNH</sequence>
<protein>
    <recommendedName>
        <fullName evidence="1">Arm DNA-binding domain-containing protein</fullName>
    </recommendedName>
</protein>
<reference evidence="3" key="1">
    <citation type="submission" date="2018-11" db="EMBL/GenBank/DDBJ databases">
        <title>Proposal to divide the Flavobacteriaceae and reorganize its genera based on Amino Acid Identity values calculated from whole genome sequences.</title>
        <authorList>
            <person name="Nicholson A.C."/>
            <person name="Gulvik C.A."/>
            <person name="Whitney A.M."/>
            <person name="Humrighouse B.W."/>
            <person name="Bell M."/>
            <person name="Holmes B."/>
            <person name="Steigerwalt A.B."/>
            <person name="Villarma A."/>
            <person name="Sheth M."/>
            <person name="Batra D."/>
            <person name="Pryor J."/>
            <person name="Bernardet J.-F."/>
            <person name="Hugo C."/>
            <person name="Kampfer P."/>
            <person name="Newman J.D."/>
            <person name="McQuiston J.R."/>
        </authorList>
    </citation>
    <scope>NUCLEOTIDE SEQUENCE [LARGE SCALE GENOMIC DNA]</scope>
    <source>
        <strain evidence="3">H4753</strain>
    </source>
</reference>
<name>A0A3G8WTB2_9FLAO</name>
<dbReference type="Proteomes" id="UP000282297">
    <property type="component" value="Chromosome"/>
</dbReference>
<gene>
    <name evidence="2" type="ORF">EIH08_06625</name>
</gene>